<keyword evidence="4" id="KW-1185">Reference proteome</keyword>
<feature type="domain" description="Glycosyl transferase family 1" evidence="1">
    <location>
        <begin position="279"/>
        <end position="354"/>
    </location>
</feature>
<dbReference type="EMBL" id="CP063213">
    <property type="protein sequence ID" value="QOR45195.1"/>
    <property type="molecule type" value="Genomic_DNA"/>
</dbReference>
<dbReference type="GO" id="GO:1901137">
    <property type="term" value="P:carbohydrate derivative biosynthetic process"/>
    <property type="evidence" value="ECO:0007669"/>
    <property type="project" value="UniProtKB-ARBA"/>
</dbReference>
<evidence type="ECO:0000259" key="1">
    <source>
        <dbReference type="Pfam" id="PF00534"/>
    </source>
</evidence>
<dbReference type="SUPFAM" id="SSF53756">
    <property type="entry name" value="UDP-Glycosyltransferase/glycogen phosphorylase"/>
    <property type="match status" value="2"/>
</dbReference>
<dbReference type="Pfam" id="PF00534">
    <property type="entry name" value="Glycos_transf_1"/>
    <property type="match status" value="1"/>
</dbReference>
<keyword evidence="3" id="KW-0808">Transferase</keyword>
<dbReference type="GO" id="GO:0016757">
    <property type="term" value="F:glycosyltransferase activity"/>
    <property type="evidence" value="ECO:0007669"/>
    <property type="project" value="InterPro"/>
</dbReference>
<dbReference type="Gene3D" id="3.40.50.2000">
    <property type="entry name" value="Glycogen Phosphorylase B"/>
    <property type="match status" value="3"/>
</dbReference>
<dbReference type="Pfam" id="PF13692">
    <property type="entry name" value="Glyco_trans_1_4"/>
    <property type="match status" value="1"/>
</dbReference>
<dbReference type="Proteomes" id="UP000595053">
    <property type="component" value="Chromosome"/>
</dbReference>
<dbReference type="RefSeq" id="WP_197550879.1">
    <property type="nucleotide sequence ID" value="NZ_CP063213.1"/>
</dbReference>
<evidence type="ECO:0000313" key="3">
    <source>
        <dbReference type="EMBL" id="QOR45195.1"/>
    </source>
</evidence>
<dbReference type="PANTHER" id="PTHR45947:SF3">
    <property type="entry name" value="SULFOQUINOVOSYL TRANSFERASE SQD2"/>
    <property type="match status" value="1"/>
</dbReference>
<dbReference type="InterPro" id="IPR001296">
    <property type="entry name" value="Glyco_trans_1"/>
</dbReference>
<accession>A0A8A5U6N9</accession>
<dbReference type="AlphaFoldDB" id="A0A7M1QV19"/>
<reference evidence="3 4" key="1">
    <citation type="submission" date="2020-10" db="EMBL/GenBank/DDBJ databases">
        <title>Trueperella pecoris sp. nov. isolated from bovine and porcine specimens.</title>
        <authorList>
            <person name="Schoenecker L."/>
            <person name="Schnydrig P."/>
            <person name="Brodard I."/>
            <person name="Thomann A."/>
            <person name="Hemphill A."/>
            <person name="Rodriguez-Campos S."/>
            <person name="Perreten V."/>
            <person name="Jores J."/>
            <person name="Kittl S."/>
        </authorList>
    </citation>
    <scope>NUCLEOTIDE SEQUENCE [LARGE SCALE GENOMIC DNA]</scope>
    <source>
        <strain evidence="3 4">15A0121</strain>
    </source>
</reference>
<evidence type="ECO:0000259" key="2">
    <source>
        <dbReference type="Pfam" id="PF13439"/>
    </source>
</evidence>
<dbReference type="InterPro" id="IPR050194">
    <property type="entry name" value="Glycosyltransferase_grp1"/>
</dbReference>
<feature type="domain" description="Glycosyltransferase subfamily 4-like N-terminal" evidence="2">
    <location>
        <begin position="23"/>
        <end position="210"/>
    </location>
</feature>
<protein>
    <submittedName>
        <fullName evidence="3">Glycosyltransferase</fullName>
    </submittedName>
</protein>
<dbReference type="InterPro" id="IPR028098">
    <property type="entry name" value="Glyco_trans_4-like_N"/>
</dbReference>
<dbReference type="Pfam" id="PF13439">
    <property type="entry name" value="Glyco_transf_4"/>
    <property type="match status" value="1"/>
</dbReference>
<name>A0A7M1QV19_9ACTO</name>
<organism evidence="3 4">
    <name type="scientific">Trueperella pecoris</name>
    <dbReference type="NCBI Taxonomy" id="2733571"/>
    <lineage>
        <taxon>Bacteria</taxon>
        <taxon>Bacillati</taxon>
        <taxon>Actinomycetota</taxon>
        <taxon>Actinomycetes</taxon>
        <taxon>Actinomycetales</taxon>
        <taxon>Actinomycetaceae</taxon>
        <taxon>Trueperella</taxon>
    </lineage>
</organism>
<proteinExistence type="predicted"/>
<gene>
    <name evidence="3" type="ORF">INS88_07890</name>
</gene>
<evidence type="ECO:0000313" key="4">
    <source>
        <dbReference type="Proteomes" id="UP000595053"/>
    </source>
</evidence>
<accession>A0A7M1QV19</accession>
<dbReference type="PANTHER" id="PTHR45947">
    <property type="entry name" value="SULFOQUINOVOSYL TRANSFERASE SQD2"/>
    <property type="match status" value="1"/>
</dbReference>
<sequence>MRILQVSAHYPPDFVSGGALIPQRFATELQARGHECSVFAGNLHRLAPGEVADEWQGDIRVRWVGNSNALAWFDVYNVDNPAMYGPFEEFVAEVKPDVVHFHSIQTIGAGALKIAQRHARAVVVTMHDFWWSCARQFLVDQADKPCSPVVSAANCQCAAGRKHLDQRNRWLADQLTYADLILFPSASARDLMIANGVPAHKSAVNENGVDFVGLEQARTAVDRPVRFIYTGGEATMKGFEVLREACASAEVAPGTSLDVYNTPDDGFPAWVRSQPAYGREDLPQIFGHHDVLILPSLMRESHSIVTREALKAGMAVIATDSVGPEEVIIDGHNGRIVAAGSVTDLRAAIEELSEPSRAFQLLGHGSASPIVSVRDQIDDVEAHYRALLRDIDHHAPAVTVPEPATPEPAALQGPGDQSEAIVRAGVARAIRTVVFVVGIQGAMARYRAHLPAEALRLRGMTTVVMHYRDPGLSAAVLSADAVVIYRVPATNQVLELISQVKNLPRIVPVLGDIDDLIFDPDIVDSLDNLDSLSTEERELWVRGIHRYRTTLDVCDYFVGSTQTVSREGARLLGVPAQRFANGIGHLLGSASQEQTYRERTPGPLRIGFFSGTKTHDADWASIEGAVAQVLASRPEVELWLGGLVEPTAALEPYWERIVRIPFVAWYELPAYLRDLDICLAPLTADSIFNEAKSAIKWLEAALVETPTVAFPSQPFREAIDDGQTGFLARTPEEWVTAITSLIDDDALRTRIGRRAKRAALLTLSPILQGRAYETILVNAWRHVQRNGHKNRGTFPPVLDDEPALAAAAIMERYELPKVRHRAVDVVRMTSLKTIHSLRVNGVSGTMRKVYAKIRVGQ</sequence>